<gene>
    <name evidence="1" type="ORF">LCGC14_2201550</name>
</gene>
<sequence>MWRFREAHFVYVAWRNWDTGWHASFAFGNYEVDGHSPKRQAAMFKAVWNTMLMNVYYFLWL</sequence>
<organism evidence="1">
    <name type="scientific">marine sediment metagenome</name>
    <dbReference type="NCBI Taxonomy" id="412755"/>
    <lineage>
        <taxon>unclassified sequences</taxon>
        <taxon>metagenomes</taxon>
        <taxon>ecological metagenomes</taxon>
    </lineage>
</organism>
<evidence type="ECO:0000313" key="1">
    <source>
        <dbReference type="EMBL" id="KKL60815.1"/>
    </source>
</evidence>
<dbReference type="AlphaFoldDB" id="A0A0F9FTZ8"/>
<protein>
    <submittedName>
        <fullName evidence="1">Uncharacterized protein</fullName>
    </submittedName>
</protein>
<accession>A0A0F9FTZ8</accession>
<comment type="caution">
    <text evidence="1">The sequence shown here is derived from an EMBL/GenBank/DDBJ whole genome shotgun (WGS) entry which is preliminary data.</text>
</comment>
<name>A0A0F9FTZ8_9ZZZZ</name>
<dbReference type="EMBL" id="LAZR01029023">
    <property type="protein sequence ID" value="KKL60815.1"/>
    <property type="molecule type" value="Genomic_DNA"/>
</dbReference>
<proteinExistence type="predicted"/>
<reference evidence="1" key="1">
    <citation type="journal article" date="2015" name="Nature">
        <title>Complex archaea that bridge the gap between prokaryotes and eukaryotes.</title>
        <authorList>
            <person name="Spang A."/>
            <person name="Saw J.H."/>
            <person name="Jorgensen S.L."/>
            <person name="Zaremba-Niedzwiedzka K."/>
            <person name="Martijn J."/>
            <person name="Lind A.E."/>
            <person name="van Eijk R."/>
            <person name="Schleper C."/>
            <person name="Guy L."/>
            <person name="Ettema T.J."/>
        </authorList>
    </citation>
    <scope>NUCLEOTIDE SEQUENCE</scope>
</reference>